<name>A0ACC2E7D3_DIPCM</name>
<accession>A0ACC2E7D3</accession>
<proteinExistence type="predicted"/>
<evidence type="ECO:0000313" key="1">
    <source>
        <dbReference type="EMBL" id="KAJ7562202.1"/>
    </source>
</evidence>
<dbReference type="Proteomes" id="UP001162992">
    <property type="component" value="Chromosome 3"/>
</dbReference>
<organism evidence="1 2">
    <name type="scientific">Diphasiastrum complanatum</name>
    <name type="common">Issler's clubmoss</name>
    <name type="synonym">Lycopodium complanatum</name>
    <dbReference type="NCBI Taxonomy" id="34168"/>
    <lineage>
        <taxon>Eukaryota</taxon>
        <taxon>Viridiplantae</taxon>
        <taxon>Streptophyta</taxon>
        <taxon>Embryophyta</taxon>
        <taxon>Tracheophyta</taxon>
        <taxon>Lycopodiopsida</taxon>
        <taxon>Lycopodiales</taxon>
        <taxon>Lycopodiaceae</taxon>
        <taxon>Lycopodioideae</taxon>
        <taxon>Diphasiastrum</taxon>
    </lineage>
</organism>
<dbReference type="EMBL" id="CM055094">
    <property type="protein sequence ID" value="KAJ7562202.1"/>
    <property type="molecule type" value="Genomic_DNA"/>
</dbReference>
<sequence length="1816" mass="205586">MQLRERKVAVRKTDVSQQKAVHDYLLSEEIQDSETAEFQSSDDISEDSSAEGTIALVAKRTRKVQASRRRLLKGSTPSKKVASSILQFAKANVVNTADIFKYSEDRRLRADSSDSDAFDSPPKRICFKRKRIVRSPSNDSKKPSRARTYRTSKKSYTEFFSSSDDDKSIGMNCDHSEECKADSASLEVAISDKKVIVKRISAVEKILAVKNRSSQSPIYCIKECGKSYRSVVYVLEALLQQHCMQLLRNFLRRMDMLQRWDGHPGDIQDGPAFDPRYLIVDRIIAKEQRGRKKHFLVKWKGLSYSESTWESEDSMQQEAEAIERFNSWNSKPSATIEAQSFPSAFKDGRTLREYQKEGLTWLEHNFREKMNCILADEMGLGKTIQSISMLESIRKKWRIRGPFLVIAPVSTLGHWQREIESLTDMNCVVYAGSQEDRMIIQEHEFHYPPSKTHDVKFNVLLTSFEILMKDQSMFSKKKWQYLIVDEAHRLKSLHSKTTCALKQMDFRKGGLLLLTGTPVQNNTKEIFSLLNLLDPEAFASEQEFLKKYGDIKIVDQVRDLQDNVLRPRLLRRMKEDVEKSIPQKEETIIWVELTKEQRAYYRAIYENRISDLLKGSKSNNLPNLRNMAMELRKLCNHPFLCDGLEEDLLSKQRAHGLALTNEEENALTQKVLTQSSGKMVLMDKILAMLRGAGRRVLIFSQFTIMLDILEDYLHSKGYSFERIDGNIRGSDRQAAIDRYSAKDSEIFVFLLSTRAGGLGITLTAADTCIIYDSDWNPQNDLQAMARCHRIGQTKDVRIYRLITRNTYEQKLFESSSLKYGLDEAILGSMVHADEDLSLNKNIESLLKHGAYDILKEDGEAQASEFSAQNIEQILEQRTEKRLIGGRGTNTFSVATFVANSAENEESKHDLEIESENFWHKMLPQACEAAEDAKFQHPKLEGRRKRTKVDYSERRHYSDEDSRDRNDSVHRARAVKHGREAFDDSELSESEDVKQWSEQEVKRLESSLLRFGQGRTKQIILDSRLESRNHAEVEQVIEVIIRFCHYFKAIRNSTPSLKATLGDGLNQSKDNLPQDSCARAPKIKLGGDAPSGEASEMIEPEQRELKNYKMHSSVPVHDLLAQEKLTIKGNLSHMELNLKDSNSKCNDQVRSKIQPPIVPSFAERALNSQSFSDRVKKNCGRYLQILHECKMLAEALSLSENLPPKIPRSFKMPIWWGPQEDLDLMKGAHKHGFRNFKMIKLDPSLGFARLILEQASKTSNIKARKVFLLLSYLASLNLRLLDTEILSFFSANLQEDIINDPLPLDAEGKLPTFEEQKHSNEWPSDAVLAGRLKRLIAGLSHVFPEVEIKHCIDKEPVQNYVTTIRNTCEKQHEEVHKLDKRHQASQPRSIVHKGPKPDIDCKFATRHKFSARPSNNALNSGQSHAASIQNGSGSQSNSLLGSTTSEALQAVAAEHEKTLCSTKQVARQNAYTPKLASKRDWRVIQGNGQPPSSDANKHHNQQHQASHARLVVEKVSKTDFDNTNATVQKFEAKLPKDALKSGQVHVANIKIGIGPQTLSPIDTTLSEALKAAAAEHEKTVCSTKHVARQNALIPKITSKRDGSKDNGQFLSSDIMVRSATHKKITTGSKPLLSGIKDKRFEVSGDKSKAAVTSNPVTSVYVSDSSSDDSQKAMFQKGSFRCPANNIAILNRLPLLNSTPIRVRGSCDLREALPSAPTYEARKVWDSKVQLSEANFHRRKAPLREAYSKSTNHTNGSLQRHTITGRESTDGSSKENVVPARKSLSLTSTVNKVLKANHDRCKQKTLLGFLAPKLPIKK</sequence>
<comment type="caution">
    <text evidence="1">The sequence shown here is derived from an EMBL/GenBank/DDBJ whole genome shotgun (WGS) entry which is preliminary data.</text>
</comment>
<evidence type="ECO:0000313" key="2">
    <source>
        <dbReference type="Proteomes" id="UP001162992"/>
    </source>
</evidence>
<gene>
    <name evidence="1" type="ORF">O6H91_03G058800</name>
</gene>
<keyword evidence="2" id="KW-1185">Reference proteome</keyword>
<reference evidence="2" key="1">
    <citation type="journal article" date="2024" name="Proc. Natl. Acad. Sci. U.S.A.">
        <title>Extraordinary preservation of gene collinearity over three hundred million years revealed in homosporous lycophytes.</title>
        <authorList>
            <person name="Li C."/>
            <person name="Wickell D."/>
            <person name="Kuo L.Y."/>
            <person name="Chen X."/>
            <person name="Nie B."/>
            <person name="Liao X."/>
            <person name="Peng D."/>
            <person name="Ji J."/>
            <person name="Jenkins J."/>
            <person name="Williams M."/>
            <person name="Shu S."/>
            <person name="Plott C."/>
            <person name="Barry K."/>
            <person name="Rajasekar S."/>
            <person name="Grimwood J."/>
            <person name="Han X."/>
            <person name="Sun S."/>
            <person name="Hou Z."/>
            <person name="He W."/>
            <person name="Dai G."/>
            <person name="Sun C."/>
            <person name="Schmutz J."/>
            <person name="Leebens-Mack J.H."/>
            <person name="Li F.W."/>
            <person name="Wang L."/>
        </authorList>
    </citation>
    <scope>NUCLEOTIDE SEQUENCE [LARGE SCALE GENOMIC DNA]</scope>
    <source>
        <strain evidence="2">cv. PW_Plant_1</strain>
    </source>
</reference>
<protein>
    <submittedName>
        <fullName evidence="1">Uncharacterized protein</fullName>
    </submittedName>
</protein>